<keyword evidence="1" id="KW-0175">Coiled coil</keyword>
<name>A0A1R2BYM4_9CILI</name>
<reference evidence="2 3" key="1">
    <citation type="submission" date="2016-11" db="EMBL/GenBank/DDBJ databases">
        <title>The macronuclear genome of Stentor coeruleus: a giant cell with tiny introns.</title>
        <authorList>
            <person name="Slabodnick M."/>
            <person name="Ruby J.G."/>
            <person name="Reiff S.B."/>
            <person name="Swart E.C."/>
            <person name="Gosai S."/>
            <person name="Prabakaran S."/>
            <person name="Witkowska E."/>
            <person name="Larue G.E."/>
            <person name="Fisher S."/>
            <person name="Freeman R.M."/>
            <person name="Gunawardena J."/>
            <person name="Chu W."/>
            <person name="Stover N.A."/>
            <person name="Gregory B.D."/>
            <person name="Nowacki M."/>
            <person name="Derisi J."/>
            <person name="Roy S.W."/>
            <person name="Marshall W.F."/>
            <person name="Sood P."/>
        </authorList>
    </citation>
    <scope>NUCLEOTIDE SEQUENCE [LARGE SCALE GENOMIC DNA]</scope>
    <source>
        <strain evidence="2">WM001</strain>
    </source>
</reference>
<feature type="coiled-coil region" evidence="1">
    <location>
        <begin position="221"/>
        <end position="276"/>
    </location>
</feature>
<evidence type="ECO:0000313" key="2">
    <source>
        <dbReference type="EMBL" id="OMJ81811.1"/>
    </source>
</evidence>
<sequence length="520" mass="61156">MLTSLILNEDLNIYIEQLAWITNLAKSQLERERDFTEDSEIIIKDLLTEIISCRKAVIQCSDIAGKFLMAYQNAIEDTQRVYERTHLLEKEINGLNLVLEQSQKETLTKNYQLESLTIEATDMENTIKSLTQEKKTLTNKIDMLKQELLIIENAINNKENSAQQKPKPQYKNPQEKTQDKNLYSKYINLTKLLHEKSLEIEYYKNKTYEIQGILNTERVGFEKLNNLYNQLYNEISIYKNDMENIKEKYYENKEKIKELEEEIIRMRILNESLMKELDFNKVKWDMVGNGIRESCENIEENGEVVRDNEKDKLENLAEFMDEFRDDRGCYDPLYMVCSEEVGTTKFILCQRKRIEKHEGFLINPTKIKSINTPHSTFPLKTQGISYTIKHCSSIHIQSLKNSNSTIPSLNLKMLQQPKSEQTLISNSKDSIETISTEYQSSNRPKRHLIIETHDPIKQFFIYQCQAAKLNNQHKDLIGQLPINELYKKVMSQGVTFNKWHDYITEYINSVVYNNGKKCFF</sequence>
<proteinExistence type="predicted"/>
<comment type="caution">
    <text evidence="2">The sequence shown here is derived from an EMBL/GenBank/DDBJ whole genome shotgun (WGS) entry which is preliminary data.</text>
</comment>
<evidence type="ECO:0000256" key="1">
    <source>
        <dbReference type="SAM" id="Coils"/>
    </source>
</evidence>
<dbReference type="AlphaFoldDB" id="A0A1R2BYM4"/>
<gene>
    <name evidence="2" type="ORF">SteCoe_17631</name>
</gene>
<organism evidence="2 3">
    <name type="scientific">Stentor coeruleus</name>
    <dbReference type="NCBI Taxonomy" id="5963"/>
    <lineage>
        <taxon>Eukaryota</taxon>
        <taxon>Sar</taxon>
        <taxon>Alveolata</taxon>
        <taxon>Ciliophora</taxon>
        <taxon>Postciliodesmatophora</taxon>
        <taxon>Heterotrichea</taxon>
        <taxon>Heterotrichida</taxon>
        <taxon>Stentoridae</taxon>
        <taxon>Stentor</taxon>
    </lineage>
</organism>
<dbReference type="EMBL" id="MPUH01000365">
    <property type="protein sequence ID" value="OMJ81811.1"/>
    <property type="molecule type" value="Genomic_DNA"/>
</dbReference>
<dbReference type="OrthoDB" id="327327at2759"/>
<keyword evidence="3" id="KW-1185">Reference proteome</keyword>
<evidence type="ECO:0000313" key="3">
    <source>
        <dbReference type="Proteomes" id="UP000187209"/>
    </source>
</evidence>
<feature type="coiled-coil region" evidence="1">
    <location>
        <begin position="113"/>
        <end position="161"/>
    </location>
</feature>
<accession>A0A1R2BYM4</accession>
<dbReference type="Proteomes" id="UP000187209">
    <property type="component" value="Unassembled WGS sequence"/>
</dbReference>
<protein>
    <submittedName>
        <fullName evidence="2">Uncharacterized protein</fullName>
    </submittedName>
</protein>